<dbReference type="Pfam" id="PF01096">
    <property type="entry name" value="Zn_ribbon_TFIIS"/>
    <property type="match status" value="1"/>
</dbReference>
<dbReference type="PROSITE" id="PS51319">
    <property type="entry name" value="TFIIS_N"/>
    <property type="match status" value="1"/>
</dbReference>
<dbReference type="InterPro" id="IPR017923">
    <property type="entry name" value="TFIIS_N"/>
</dbReference>
<dbReference type="SUPFAM" id="SSF47676">
    <property type="entry name" value="Conserved domain common to transcription factors TFIIS, elongin A, CRSP70"/>
    <property type="match status" value="1"/>
</dbReference>
<dbReference type="PROSITE" id="PS00466">
    <property type="entry name" value="ZF_TFIIS_1"/>
    <property type="match status" value="1"/>
</dbReference>
<keyword evidence="13" id="KW-0648">Protein biosynthesis</keyword>
<gene>
    <name evidence="13" type="primary">tfs1</name>
    <name evidence="13" type="ORF">SOMG_02697</name>
</gene>
<dbReference type="Pfam" id="PF07500">
    <property type="entry name" value="TFIIS_M"/>
    <property type="match status" value="1"/>
</dbReference>
<evidence type="ECO:0000259" key="10">
    <source>
        <dbReference type="PROSITE" id="PS51133"/>
    </source>
</evidence>
<feature type="compositionally biased region" description="Polar residues" evidence="9">
    <location>
        <begin position="108"/>
        <end position="122"/>
    </location>
</feature>
<comment type="subcellular location">
    <subcellularLocation>
        <location evidence="1 7 8">Nucleus</location>
    </subcellularLocation>
</comment>
<dbReference type="SMART" id="SM00509">
    <property type="entry name" value="TFS2N"/>
    <property type="match status" value="1"/>
</dbReference>
<feature type="domain" description="TFIIS N-terminal" evidence="11">
    <location>
        <begin position="4"/>
        <end position="81"/>
    </location>
</feature>
<keyword evidence="14" id="KW-1185">Reference proteome</keyword>
<keyword evidence="5 7" id="KW-0539">Nucleus</keyword>
<dbReference type="AlphaFoldDB" id="A0AAE9WBP9"/>
<dbReference type="SMART" id="SM00510">
    <property type="entry name" value="TFS2M"/>
    <property type="match status" value="1"/>
</dbReference>
<dbReference type="InterPro" id="IPR036575">
    <property type="entry name" value="TFIIS_cen_dom_sf"/>
</dbReference>
<keyword evidence="8" id="KW-0805">Transcription regulation</keyword>
<evidence type="ECO:0000259" key="11">
    <source>
        <dbReference type="PROSITE" id="PS51319"/>
    </source>
</evidence>
<dbReference type="GO" id="GO:0006368">
    <property type="term" value="P:transcription elongation by RNA polymerase II"/>
    <property type="evidence" value="ECO:0007669"/>
    <property type="project" value="InterPro"/>
</dbReference>
<dbReference type="Gene3D" id="1.20.930.10">
    <property type="entry name" value="Conserved domain common to transcription factors TFIIS, elongin A, CRSP70"/>
    <property type="match status" value="1"/>
</dbReference>
<dbReference type="GO" id="GO:0006362">
    <property type="term" value="P:transcription elongation by RNA polymerase I"/>
    <property type="evidence" value="ECO:0007669"/>
    <property type="project" value="TreeGrafter"/>
</dbReference>
<dbReference type="GO" id="GO:0031440">
    <property type="term" value="P:regulation of mRNA 3'-end processing"/>
    <property type="evidence" value="ECO:0007669"/>
    <property type="project" value="TreeGrafter"/>
</dbReference>
<evidence type="ECO:0000256" key="4">
    <source>
        <dbReference type="ARBA" id="ARBA00022833"/>
    </source>
</evidence>
<keyword evidence="8" id="KW-0238">DNA-binding</keyword>
<dbReference type="Gene3D" id="2.20.25.10">
    <property type="match status" value="1"/>
</dbReference>
<dbReference type="SUPFAM" id="SSF46942">
    <property type="entry name" value="Elongation factor TFIIS domain 2"/>
    <property type="match status" value="1"/>
</dbReference>
<evidence type="ECO:0000259" key="12">
    <source>
        <dbReference type="PROSITE" id="PS51321"/>
    </source>
</evidence>
<dbReference type="GO" id="GO:0001139">
    <property type="term" value="F:RNA polymerase II complex recruiting activity"/>
    <property type="evidence" value="ECO:0007669"/>
    <property type="project" value="TreeGrafter"/>
</dbReference>
<dbReference type="InterPro" id="IPR001222">
    <property type="entry name" value="Znf_TFIIS"/>
</dbReference>
<feature type="domain" description="TFIIS central" evidence="12">
    <location>
        <begin position="137"/>
        <end position="252"/>
    </location>
</feature>
<organism evidence="13 14">
    <name type="scientific">Schizosaccharomyces osmophilus</name>
    <dbReference type="NCBI Taxonomy" id="2545709"/>
    <lineage>
        <taxon>Eukaryota</taxon>
        <taxon>Fungi</taxon>
        <taxon>Dikarya</taxon>
        <taxon>Ascomycota</taxon>
        <taxon>Taphrinomycotina</taxon>
        <taxon>Schizosaccharomycetes</taxon>
        <taxon>Schizosaccharomycetales</taxon>
        <taxon>Schizosaccharomycetaceae</taxon>
        <taxon>Schizosaccharomyces</taxon>
    </lineage>
</organism>
<dbReference type="PANTHER" id="PTHR11477:SF0">
    <property type="entry name" value="IP08861P-RELATED"/>
    <property type="match status" value="1"/>
</dbReference>
<dbReference type="Proteomes" id="UP001212411">
    <property type="component" value="Chromosome 2"/>
</dbReference>
<dbReference type="CDD" id="cd13749">
    <property type="entry name" value="Zn-ribbon_TFIIS"/>
    <property type="match status" value="1"/>
</dbReference>
<dbReference type="GO" id="GO:0000977">
    <property type="term" value="F:RNA polymerase II transcription regulatory region sequence-specific DNA binding"/>
    <property type="evidence" value="ECO:0007669"/>
    <property type="project" value="TreeGrafter"/>
</dbReference>
<dbReference type="InterPro" id="IPR006289">
    <property type="entry name" value="TFSII"/>
</dbReference>
<evidence type="ECO:0000313" key="14">
    <source>
        <dbReference type="Proteomes" id="UP001212411"/>
    </source>
</evidence>
<feature type="region of interest" description="Disordered" evidence="9">
    <location>
        <begin position="81"/>
        <end position="123"/>
    </location>
</feature>
<dbReference type="RefSeq" id="XP_056037518.1">
    <property type="nucleotide sequence ID" value="XM_056181488.1"/>
</dbReference>
<dbReference type="InterPro" id="IPR035100">
    <property type="entry name" value="TF_IIS-typ"/>
</dbReference>
<dbReference type="GO" id="GO:0008270">
    <property type="term" value="F:zinc ion binding"/>
    <property type="evidence" value="ECO:0007669"/>
    <property type="project" value="UniProtKB-UniRule"/>
</dbReference>
<accession>A0AAE9WBP9</accession>
<evidence type="ECO:0000256" key="1">
    <source>
        <dbReference type="ARBA" id="ARBA00004123"/>
    </source>
</evidence>
<keyword evidence="3 6" id="KW-0863">Zinc-finger</keyword>
<dbReference type="GO" id="GO:0031564">
    <property type="term" value="P:transcription antitermination"/>
    <property type="evidence" value="ECO:0007669"/>
    <property type="project" value="TreeGrafter"/>
</dbReference>
<dbReference type="PANTHER" id="PTHR11477">
    <property type="entry name" value="TRANSCRIPTION FACTOR S-II ZINC FINGER DOMAIN-CONTAINING PROTEIN"/>
    <property type="match status" value="1"/>
</dbReference>
<reference evidence="13 14" key="1">
    <citation type="journal article" date="2023" name="G3 (Bethesda)">
        <title>A high-quality reference genome for the fission yeast Schizosaccharomyces osmophilus.</title>
        <authorList>
            <person name="Jia G.S."/>
            <person name="Zhang W.C."/>
            <person name="Liang Y."/>
            <person name="Liu X.H."/>
            <person name="Rhind N."/>
            <person name="Pidoux A."/>
            <person name="Brysch-Herzberg M."/>
            <person name="Du L.L."/>
        </authorList>
    </citation>
    <scope>NUCLEOTIDE SEQUENCE [LARGE SCALE GENOMIC DNA]</scope>
    <source>
        <strain evidence="13 14">CBS 15793</strain>
    </source>
</reference>
<comment type="function">
    <text evidence="8">Necessary for efficient RNA polymerase II transcription elongation past template-encoded arresting sites.</text>
</comment>
<name>A0AAE9WBP9_9SCHI</name>
<protein>
    <recommendedName>
        <fullName evidence="8">Transcription elongation factor</fullName>
    </recommendedName>
</protein>
<feature type="domain" description="TFIIS-type" evidence="10">
    <location>
        <begin position="255"/>
        <end position="295"/>
    </location>
</feature>
<evidence type="ECO:0000313" key="13">
    <source>
        <dbReference type="EMBL" id="WBW73275.1"/>
    </source>
</evidence>
<dbReference type="GO" id="GO:0003746">
    <property type="term" value="F:translation elongation factor activity"/>
    <property type="evidence" value="ECO:0007669"/>
    <property type="project" value="UniProtKB-KW"/>
</dbReference>
<dbReference type="Pfam" id="PF08711">
    <property type="entry name" value="Med26"/>
    <property type="match status" value="1"/>
</dbReference>
<evidence type="ECO:0000256" key="7">
    <source>
        <dbReference type="PROSITE-ProRule" id="PRU00649"/>
    </source>
</evidence>
<dbReference type="SUPFAM" id="SSF57783">
    <property type="entry name" value="Zinc beta-ribbon"/>
    <property type="match status" value="1"/>
</dbReference>
<keyword evidence="13" id="KW-0251">Elongation factor</keyword>
<dbReference type="InterPro" id="IPR035441">
    <property type="entry name" value="TFIIS/LEDGF_dom_sf"/>
</dbReference>
<dbReference type="KEGG" id="som:SOMG_02697"/>
<keyword evidence="2 8" id="KW-0479">Metal-binding</keyword>
<sequence>MDSEEIRSAKASLEKAIQSKNTETMLDIMNRLRTGVVATEELLKETRLGLVIGKLRSYPNEKVNECAREIVKKWKTDVSRGRPLKNTATGGTNGASPASKGAGVATPIQKQTQNQSSGGQRTFKTDKVNVNLTDDKIRNNCVGLIYNALALDTDADSSLILKRSVEIDAQVLARASGNTGSEYRNRMRSLYMNLKDKSNPKLRASVISEDINAQRLSNMNSAELASEDRRKEDAKLEQENLFHAQGAKPQKAITDLFTCGKCRQKKVSYYQMQTRSADEPMTTFCECVVCGNRWKFS</sequence>
<dbReference type="PROSITE" id="PS51321">
    <property type="entry name" value="TFIIS_CENTRAL"/>
    <property type="match status" value="1"/>
</dbReference>
<dbReference type="PROSITE" id="PS51133">
    <property type="entry name" value="ZF_TFIIS_2"/>
    <property type="match status" value="1"/>
</dbReference>
<dbReference type="CDD" id="cd00183">
    <property type="entry name" value="TFIIS_I"/>
    <property type="match status" value="1"/>
</dbReference>
<dbReference type="NCBIfam" id="TIGR01385">
    <property type="entry name" value="TFSII"/>
    <property type="match status" value="1"/>
</dbReference>
<dbReference type="InterPro" id="IPR003617">
    <property type="entry name" value="TFIIS/CRSP70_N_sub"/>
</dbReference>
<evidence type="ECO:0000256" key="9">
    <source>
        <dbReference type="SAM" id="MobiDB-lite"/>
    </source>
</evidence>
<dbReference type="GO" id="GO:0005634">
    <property type="term" value="C:nucleus"/>
    <property type="evidence" value="ECO:0007669"/>
    <property type="project" value="UniProtKB-SubCell"/>
</dbReference>
<dbReference type="Gene3D" id="1.10.472.30">
    <property type="entry name" value="Transcription elongation factor S-II, central domain"/>
    <property type="match status" value="1"/>
</dbReference>
<keyword evidence="4 8" id="KW-0862">Zinc</keyword>
<evidence type="ECO:0000256" key="2">
    <source>
        <dbReference type="ARBA" id="ARBA00022723"/>
    </source>
</evidence>
<evidence type="ECO:0000256" key="6">
    <source>
        <dbReference type="PROSITE-ProRule" id="PRU00472"/>
    </source>
</evidence>
<keyword evidence="8" id="KW-0804">Transcription</keyword>
<dbReference type="PIRSF" id="PIRSF006704">
    <property type="entry name" value="TF_IIS"/>
    <property type="match status" value="1"/>
</dbReference>
<dbReference type="FunFam" id="1.10.472.30:FF:000003">
    <property type="entry name" value="Transcription elongation factor S-II"/>
    <property type="match status" value="1"/>
</dbReference>
<evidence type="ECO:0000256" key="5">
    <source>
        <dbReference type="ARBA" id="ARBA00023242"/>
    </source>
</evidence>
<feature type="compositionally biased region" description="Polar residues" evidence="9">
    <location>
        <begin position="86"/>
        <end position="96"/>
    </location>
</feature>
<evidence type="ECO:0000256" key="8">
    <source>
        <dbReference type="RuleBase" id="RU368078"/>
    </source>
</evidence>
<dbReference type="SMART" id="SM00440">
    <property type="entry name" value="ZnF_C2C2"/>
    <property type="match status" value="1"/>
</dbReference>
<dbReference type="FunFam" id="2.20.25.10:FF:000001">
    <property type="entry name" value="Probable Transcription elongation factor S-II"/>
    <property type="match status" value="1"/>
</dbReference>
<dbReference type="EMBL" id="CP115612">
    <property type="protein sequence ID" value="WBW73275.1"/>
    <property type="molecule type" value="Genomic_DNA"/>
</dbReference>
<dbReference type="InterPro" id="IPR003618">
    <property type="entry name" value="TFIIS_cen_dom"/>
</dbReference>
<proteinExistence type="inferred from homology"/>
<comment type="similarity">
    <text evidence="8">Belongs to the TFS-II family.</text>
</comment>
<evidence type="ECO:0000256" key="3">
    <source>
        <dbReference type="ARBA" id="ARBA00022771"/>
    </source>
</evidence>
<dbReference type="GeneID" id="80876177"/>